<reference evidence="1" key="1">
    <citation type="journal article" date="2022" name="bioRxiv">
        <title>Sequencing and chromosome-scale assembly of the giantPleurodeles waltlgenome.</title>
        <authorList>
            <person name="Brown T."/>
            <person name="Elewa A."/>
            <person name="Iarovenko S."/>
            <person name="Subramanian E."/>
            <person name="Araus A.J."/>
            <person name="Petzold A."/>
            <person name="Susuki M."/>
            <person name="Suzuki K.-i.T."/>
            <person name="Hayashi T."/>
            <person name="Toyoda A."/>
            <person name="Oliveira C."/>
            <person name="Osipova E."/>
            <person name="Leigh N.D."/>
            <person name="Simon A."/>
            <person name="Yun M.H."/>
        </authorList>
    </citation>
    <scope>NUCLEOTIDE SEQUENCE</scope>
    <source>
        <strain evidence="1">20211129_DDA</strain>
        <tissue evidence="1">Liver</tissue>
    </source>
</reference>
<gene>
    <name evidence="1" type="ORF">NDU88_003794</name>
</gene>
<dbReference type="AlphaFoldDB" id="A0AAV7M857"/>
<proteinExistence type="predicted"/>
<dbReference type="PANTHER" id="PTHR35558:SF1">
    <property type="entry name" value="ENDONUCLEASE_EXONUCLEASE_PHOSPHATASE DOMAIN-CONTAINING PROTEIN"/>
    <property type="match status" value="1"/>
</dbReference>
<keyword evidence="2" id="KW-1185">Reference proteome</keyword>
<name>A0AAV7M857_PLEWA</name>
<dbReference type="EMBL" id="JANPWB010000014">
    <property type="protein sequence ID" value="KAJ1098687.1"/>
    <property type="molecule type" value="Genomic_DNA"/>
</dbReference>
<dbReference type="PANTHER" id="PTHR35558">
    <property type="entry name" value="SGNH_HYDRO DOMAIN-CONTAINING PROTEIN"/>
    <property type="match status" value="1"/>
</dbReference>
<comment type="caution">
    <text evidence="1">The sequence shown here is derived from an EMBL/GenBank/DDBJ whole genome shotgun (WGS) entry which is preliminary data.</text>
</comment>
<sequence>MEKAQCLVSHLNTSKGSQESLSGVVGEASSDCVKEANTPTLACVATPVPALDAQHPAKASAEASSSVASSSIQTTVDSGTHHLPPLLDLGDIRSEHARLGLHVPMEVKEKIWKGAYIDIFDPLVDKSEKDEVKRCKECAHSWECGYWPHNRRVEESQKNWVRAFSTFQAIIAACYQNRIVGAHDEYGGTAWKEYDKEFRRIKANKPSLGWD</sequence>
<protein>
    <submittedName>
        <fullName evidence="1">Uncharacterized protein</fullName>
    </submittedName>
</protein>
<dbReference type="Proteomes" id="UP001066276">
    <property type="component" value="Chromosome 10"/>
</dbReference>
<evidence type="ECO:0000313" key="2">
    <source>
        <dbReference type="Proteomes" id="UP001066276"/>
    </source>
</evidence>
<organism evidence="1 2">
    <name type="scientific">Pleurodeles waltl</name>
    <name type="common">Iberian ribbed newt</name>
    <dbReference type="NCBI Taxonomy" id="8319"/>
    <lineage>
        <taxon>Eukaryota</taxon>
        <taxon>Metazoa</taxon>
        <taxon>Chordata</taxon>
        <taxon>Craniata</taxon>
        <taxon>Vertebrata</taxon>
        <taxon>Euteleostomi</taxon>
        <taxon>Amphibia</taxon>
        <taxon>Batrachia</taxon>
        <taxon>Caudata</taxon>
        <taxon>Salamandroidea</taxon>
        <taxon>Salamandridae</taxon>
        <taxon>Pleurodelinae</taxon>
        <taxon>Pleurodeles</taxon>
    </lineage>
</organism>
<evidence type="ECO:0000313" key="1">
    <source>
        <dbReference type="EMBL" id="KAJ1098687.1"/>
    </source>
</evidence>
<accession>A0AAV7M857</accession>